<keyword evidence="3" id="KW-1185">Reference proteome</keyword>
<name>A0A498JVT1_MALDO</name>
<evidence type="ECO:0000313" key="2">
    <source>
        <dbReference type="EMBL" id="RXH97321.1"/>
    </source>
</evidence>
<reference evidence="2 3" key="1">
    <citation type="submission" date="2018-10" db="EMBL/GenBank/DDBJ databases">
        <title>A high-quality apple genome assembly.</title>
        <authorList>
            <person name="Hu J."/>
        </authorList>
    </citation>
    <scope>NUCLEOTIDE SEQUENCE [LARGE SCALE GENOMIC DNA]</scope>
    <source>
        <strain evidence="3">cv. HFTH1</strain>
        <tissue evidence="2">Young leaf</tissue>
    </source>
</reference>
<dbReference type="EMBL" id="RDQH01000332">
    <property type="protein sequence ID" value="RXH97321.1"/>
    <property type="molecule type" value="Genomic_DNA"/>
</dbReference>
<proteinExistence type="predicted"/>
<organism evidence="2 3">
    <name type="scientific">Malus domestica</name>
    <name type="common">Apple</name>
    <name type="synonym">Pyrus malus</name>
    <dbReference type="NCBI Taxonomy" id="3750"/>
    <lineage>
        <taxon>Eukaryota</taxon>
        <taxon>Viridiplantae</taxon>
        <taxon>Streptophyta</taxon>
        <taxon>Embryophyta</taxon>
        <taxon>Tracheophyta</taxon>
        <taxon>Spermatophyta</taxon>
        <taxon>Magnoliopsida</taxon>
        <taxon>eudicotyledons</taxon>
        <taxon>Gunneridae</taxon>
        <taxon>Pentapetalae</taxon>
        <taxon>rosids</taxon>
        <taxon>fabids</taxon>
        <taxon>Rosales</taxon>
        <taxon>Rosaceae</taxon>
        <taxon>Amygdaloideae</taxon>
        <taxon>Maleae</taxon>
        <taxon>Malus</taxon>
    </lineage>
</organism>
<protein>
    <recommendedName>
        <fullName evidence="1">Exostosin GT47 domain-containing protein</fullName>
    </recommendedName>
</protein>
<comment type="caution">
    <text evidence="2">The sequence shown here is derived from an EMBL/GenBank/DDBJ whole genome shotgun (WGS) entry which is preliminary data.</text>
</comment>
<sequence length="151" mass="17925">MSRLRSPICRRHLPPLLRRHRRPPLSLRPRLQFQLRAGPLLFDFFTWDDPVSWYRHMGQDHFLVLARPIMDFSQPLGNDPLLWETSLLELPQFFNVIALMVEVHAWPWQEHVVPYLMSFHLPNLSLLETWLQRARRSCRTTLMMFTGGGGV</sequence>
<dbReference type="STRING" id="3750.A0A498JVT1"/>
<dbReference type="Proteomes" id="UP000290289">
    <property type="component" value="Chromosome 6"/>
</dbReference>
<dbReference type="InterPro" id="IPR040911">
    <property type="entry name" value="Exostosin_GT47"/>
</dbReference>
<accession>A0A498JVT1</accession>
<evidence type="ECO:0000259" key="1">
    <source>
        <dbReference type="Pfam" id="PF03016"/>
    </source>
</evidence>
<gene>
    <name evidence="2" type="ORF">DVH24_035989</name>
</gene>
<feature type="domain" description="Exostosin GT47" evidence="1">
    <location>
        <begin position="52"/>
        <end position="148"/>
    </location>
</feature>
<evidence type="ECO:0000313" key="3">
    <source>
        <dbReference type="Proteomes" id="UP000290289"/>
    </source>
</evidence>
<dbReference type="Pfam" id="PF03016">
    <property type="entry name" value="Exostosin_GT47"/>
    <property type="match status" value="1"/>
</dbReference>
<dbReference type="AlphaFoldDB" id="A0A498JVT1"/>